<proteinExistence type="predicted"/>
<keyword evidence="1" id="KW-0472">Membrane</keyword>
<keyword evidence="1" id="KW-1133">Transmembrane helix</keyword>
<sequence length="68" mass="7616">TAPSGINGVGNRYRCICILFQVQDVSDSLLLYYGALLVGIYLRLSHLLVSKYNMLKCVICYSVRSNNL</sequence>
<gene>
    <name evidence="2" type="ORF">E1A91_D01G269700v1</name>
</gene>
<name>A0A5D2WC53_GOSMU</name>
<feature type="non-terminal residue" evidence="2">
    <location>
        <position position="1"/>
    </location>
</feature>
<dbReference type="EMBL" id="CM017649">
    <property type="protein sequence ID" value="TYI99185.1"/>
    <property type="molecule type" value="Genomic_DNA"/>
</dbReference>
<dbReference type="Proteomes" id="UP000323597">
    <property type="component" value="Chromosome D01"/>
</dbReference>
<protein>
    <submittedName>
        <fullName evidence="2">Uncharacterized protein</fullName>
    </submittedName>
</protein>
<keyword evidence="1" id="KW-0812">Transmembrane</keyword>
<evidence type="ECO:0000313" key="2">
    <source>
        <dbReference type="EMBL" id="TYI99185.1"/>
    </source>
</evidence>
<reference evidence="2 3" key="1">
    <citation type="submission" date="2019-07" db="EMBL/GenBank/DDBJ databases">
        <title>WGS assembly of Gossypium mustelinum.</title>
        <authorList>
            <person name="Chen Z.J."/>
            <person name="Sreedasyam A."/>
            <person name="Ando A."/>
            <person name="Song Q."/>
            <person name="De L."/>
            <person name="Hulse-Kemp A."/>
            <person name="Ding M."/>
            <person name="Ye W."/>
            <person name="Kirkbride R."/>
            <person name="Jenkins J."/>
            <person name="Plott C."/>
            <person name="Lovell J."/>
            <person name="Lin Y.-M."/>
            <person name="Vaughn R."/>
            <person name="Liu B."/>
            <person name="Li W."/>
            <person name="Simpson S."/>
            <person name="Scheffler B."/>
            <person name="Saski C."/>
            <person name="Grover C."/>
            <person name="Hu G."/>
            <person name="Conover J."/>
            <person name="Carlson J."/>
            <person name="Shu S."/>
            <person name="Boston L."/>
            <person name="Williams M."/>
            <person name="Peterson D."/>
            <person name="Mcgee K."/>
            <person name="Jones D."/>
            <person name="Wendel J."/>
            <person name="Stelly D."/>
            <person name="Grimwood J."/>
            <person name="Schmutz J."/>
        </authorList>
    </citation>
    <scope>NUCLEOTIDE SEQUENCE [LARGE SCALE GENOMIC DNA]</scope>
    <source>
        <strain evidence="2">1408120.09</strain>
    </source>
</reference>
<evidence type="ECO:0000313" key="3">
    <source>
        <dbReference type="Proteomes" id="UP000323597"/>
    </source>
</evidence>
<feature type="transmembrane region" description="Helical" evidence="1">
    <location>
        <begin position="30"/>
        <end position="49"/>
    </location>
</feature>
<organism evidence="2 3">
    <name type="scientific">Gossypium mustelinum</name>
    <name type="common">Cotton</name>
    <name type="synonym">Gossypium caicoense</name>
    <dbReference type="NCBI Taxonomy" id="34275"/>
    <lineage>
        <taxon>Eukaryota</taxon>
        <taxon>Viridiplantae</taxon>
        <taxon>Streptophyta</taxon>
        <taxon>Embryophyta</taxon>
        <taxon>Tracheophyta</taxon>
        <taxon>Spermatophyta</taxon>
        <taxon>Magnoliopsida</taxon>
        <taxon>eudicotyledons</taxon>
        <taxon>Gunneridae</taxon>
        <taxon>Pentapetalae</taxon>
        <taxon>rosids</taxon>
        <taxon>malvids</taxon>
        <taxon>Malvales</taxon>
        <taxon>Malvaceae</taxon>
        <taxon>Malvoideae</taxon>
        <taxon>Gossypium</taxon>
    </lineage>
</organism>
<keyword evidence="3" id="KW-1185">Reference proteome</keyword>
<accession>A0A5D2WC53</accession>
<evidence type="ECO:0000256" key="1">
    <source>
        <dbReference type="SAM" id="Phobius"/>
    </source>
</evidence>
<dbReference type="AlphaFoldDB" id="A0A5D2WC53"/>